<keyword evidence="4" id="KW-0645">Protease</keyword>
<accession>A0AAD9D974</accession>
<feature type="compositionally biased region" description="Basic residues" evidence="1">
    <location>
        <begin position="20"/>
        <end position="30"/>
    </location>
</feature>
<dbReference type="AlphaFoldDB" id="A0AAD9D974"/>
<keyword evidence="2" id="KW-0472">Membrane</keyword>
<evidence type="ECO:0000256" key="1">
    <source>
        <dbReference type="SAM" id="MobiDB-lite"/>
    </source>
</evidence>
<keyword evidence="4" id="KW-0378">Hydrolase</keyword>
<feature type="region of interest" description="Disordered" evidence="1">
    <location>
        <begin position="1"/>
        <end position="33"/>
    </location>
</feature>
<protein>
    <submittedName>
        <fullName evidence="4">Presequence protease</fullName>
        <ecNumber evidence="4">3.4.24.-</ecNumber>
    </submittedName>
</protein>
<proteinExistence type="predicted"/>
<dbReference type="PANTHER" id="PTHR43016:SF13">
    <property type="entry name" value="PRESEQUENCE PROTEASE, MITOCHONDRIAL"/>
    <property type="match status" value="1"/>
</dbReference>
<organism evidence="4 5">
    <name type="scientific">Skeletonema marinoi</name>
    <dbReference type="NCBI Taxonomy" id="267567"/>
    <lineage>
        <taxon>Eukaryota</taxon>
        <taxon>Sar</taxon>
        <taxon>Stramenopiles</taxon>
        <taxon>Ochrophyta</taxon>
        <taxon>Bacillariophyta</taxon>
        <taxon>Coscinodiscophyceae</taxon>
        <taxon>Thalassiosirophycidae</taxon>
        <taxon>Thalassiosirales</taxon>
        <taxon>Skeletonemataceae</taxon>
        <taxon>Skeletonema</taxon>
        <taxon>Skeletonema marinoi-dohrnii complex</taxon>
    </lineage>
</organism>
<name>A0AAD9D974_9STRA</name>
<evidence type="ECO:0000259" key="3">
    <source>
        <dbReference type="SMART" id="SM01264"/>
    </source>
</evidence>
<feature type="transmembrane region" description="Helical" evidence="2">
    <location>
        <begin position="110"/>
        <end position="127"/>
    </location>
</feature>
<keyword evidence="5" id="KW-1185">Reference proteome</keyword>
<dbReference type="PANTHER" id="PTHR43016">
    <property type="entry name" value="PRESEQUENCE PROTEASE"/>
    <property type="match status" value="1"/>
</dbReference>
<reference evidence="4" key="1">
    <citation type="submission" date="2023-06" db="EMBL/GenBank/DDBJ databases">
        <title>Survivors Of The Sea: Transcriptome response of Skeletonema marinoi to long-term dormancy.</title>
        <authorList>
            <person name="Pinder M.I.M."/>
            <person name="Kourtchenko O."/>
            <person name="Robertson E.K."/>
            <person name="Larsson T."/>
            <person name="Maumus F."/>
            <person name="Osuna-Cruz C.M."/>
            <person name="Vancaester E."/>
            <person name="Stenow R."/>
            <person name="Vandepoele K."/>
            <person name="Ploug H."/>
            <person name="Bruchert V."/>
            <person name="Godhe A."/>
            <person name="Topel M."/>
        </authorList>
    </citation>
    <scope>NUCLEOTIDE SEQUENCE</scope>
    <source>
        <strain evidence="4">R05AC</strain>
    </source>
</reference>
<dbReference type="InterPro" id="IPR055130">
    <property type="entry name" value="PreP_C"/>
</dbReference>
<feature type="domain" description="Peptidase M16C associated" evidence="3">
    <location>
        <begin position="653"/>
        <end position="916"/>
    </location>
</feature>
<dbReference type="InterPro" id="IPR011249">
    <property type="entry name" value="Metalloenz_LuxS/M16"/>
</dbReference>
<keyword evidence="2" id="KW-0812">Transmembrane</keyword>
<dbReference type="Gene3D" id="3.30.830.10">
    <property type="entry name" value="Metalloenzyme, LuxS/M16 peptidase-like"/>
    <property type="match status" value="4"/>
</dbReference>
<dbReference type="Pfam" id="PF05193">
    <property type="entry name" value="Peptidase_M16_C"/>
    <property type="match status" value="1"/>
</dbReference>
<sequence>MADFEPIPGSSPLNAATTDKKKKAKKKKQLNHIDEEDVETLSLASSSHQISALEVDHDNSDSDDSDDYSNDTNDDDDDEEYELTDHTPSLQQRSFFLCCRLWRPKERLRCIILLTLIFLTICAVYYFNDGTNPNNSLRRPPPGAVGVGHASYDTIESTFIEEYDARLTLYKHRSTGAEFLAYVPDSTRKGPNTSGNNNSGGGGYDPKPDKVFGIAFRTKPSSSTGVPHILEHSVLCGSRKYPSRDPFAYLLKGSLQTFLNAFTYPDRTVYPVASRNQVDFYNLMDVYLDAVFHPRAVEEEGWWVLRQEGWRYDVVGANEDGTVGDDEGDGGDRDLADVNFEYKGVVFSEMKGAYSDPEGLIDRISQTLLFPDNSYRFDSGGDPAVIPTLTREEFVSFYKKYYHPTNSRLFVAGDESDVYHALSQADRYMSPMGYNPESRKDSAIVYQKRTFHKPVFERRPYAAAPGEGDSGFMLCITWLLNTQPTTSMMQLAWIVLDSLLLGKPSSPLTKALEDSNLGESTIGGGLDDTLLQSTFSIGMKGLKKREDVNVLEGLIMNTLHKLDSDGFSEDDIASSMNTIEFSLREGGGGLRGMEIFLGALSQWNYDQSPREAIIYEDALKMLKDEIARTGSNLFQQMIRDTLISNNHRVSLELYPSANLEEEQLQDQKIQISTAQSRMSDGEYQNIIDEGIKLKQLQAMDETPEVIASNPSLSISDIDSTPVEYPIHVEDNFAKSGIQLVLHEVESDGIAYVDFGLDVSMVPYDEIVLLNSLVALLNEAGTSDMNDAEFRNYIGKVTGGVSANLQVMSVKPAGWDDEIKVLPGVNILSMLFIRGKCTADKIPDLFDVFEKILMDVNLDSKDILRNALKSDLSGRKSSLTNRGHSFADTRLRGRYSVRNFLGEKMHGYSSLDSSAAVLEAVDADWAQFVLRLENMRQAIINGNRNGMIINLTGDRYVLDAAMEIAEDFLVNKLPVDLGNPAPPTPDFRSVEHPWVAPAREEMKGAFSSQDEGIAVPTQVAYVAEGGRMYDVGEDVSGSASVVSHYLSTGYMWDVIRAKNGAYGAYSKFSSVDGVGTFFTYRDPNTPDTTLGLFNGAAQSVLDDVESSALTRDNNAAITTAIIGTIGGLDGSALSPRAAGWEALIRHLYGESTISRQRHRNEILKTTVDDFIDYAQRVKSWRDQSIAIVASLSAFNEMKSRTGQELSVLVQANADQEEDQSGEL</sequence>
<dbReference type="EC" id="3.4.24.-" evidence="4"/>
<feature type="region of interest" description="Disordered" evidence="1">
    <location>
        <begin position="45"/>
        <end position="85"/>
    </location>
</feature>
<comment type="caution">
    <text evidence="4">The sequence shown here is derived from an EMBL/GenBank/DDBJ whole genome shotgun (WGS) entry which is preliminary data.</text>
</comment>
<feature type="region of interest" description="Disordered" evidence="1">
    <location>
        <begin position="184"/>
        <end position="205"/>
    </location>
</feature>
<evidence type="ECO:0000313" key="4">
    <source>
        <dbReference type="EMBL" id="KAK1738732.1"/>
    </source>
</evidence>
<gene>
    <name evidence="4" type="ORF">QTG54_010762</name>
</gene>
<dbReference type="GO" id="GO:0004222">
    <property type="term" value="F:metalloendopeptidase activity"/>
    <property type="evidence" value="ECO:0007669"/>
    <property type="project" value="TreeGrafter"/>
</dbReference>
<feature type="compositionally biased region" description="Acidic residues" evidence="1">
    <location>
        <begin position="61"/>
        <end position="82"/>
    </location>
</feature>
<dbReference type="GO" id="GO:0016485">
    <property type="term" value="P:protein processing"/>
    <property type="evidence" value="ECO:0007669"/>
    <property type="project" value="TreeGrafter"/>
</dbReference>
<dbReference type="SUPFAM" id="SSF63411">
    <property type="entry name" value="LuxS/MPP-like metallohydrolase"/>
    <property type="match status" value="4"/>
</dbReference>
<dbReference type="Proteomes" id="UP001224775">
    <property type="component" value="Unassembled WGS sequence"/>
</dbReference>
<dbReference type="Pfam" id="PF22516">
    <property type="entry name" value="PreP_C"/>
    <property type="match status" value="1"/>
</dbReference>
<dbReference type="SMART" id="SM01264">
    <property type="entry name" value="M16C_associated"/>
    <property type="match status" value="1"/>
</dbReference>
<evidence type="ECO:0000256" key="2">
    <source>
        <dbReference type="SAM" id="Phobius"/>
    </source>
</evidence>
<dbReference type="EMBL" id="JATAAI010000020">
    <property type="protein sequence ID" value="KAK1738732.1"/>
    <property type="molecule type" value="Genomic_DNA"/>
</dbReference>
<dbReference type="InterPro" id="IPR007863">
    <property type="entry name" value="Peptidase_M16_C"/>
</dbReference>
<dbReference type="GO" id="GO:0046872">
    <property type="term" value="F:metal ion binding"/>
    <property type="evidence" value="ECO:0007669"/>
    <property type="project" value="InterPro"/>
</dbReference>
<dbReference type="Pfam" id="PF08367">
    <property type="entry name" value="M16C_assoc"/>
    <property type="match status" value="1"/>
</dbReference>
<dbReference type="InterPro" id="IPR013578">
    <property type="entry name" value="Peptidase_M16C_assoc"/>
</dbReference>
<evidence type="ECO:0000313" key="5">
    <source>
        <dbReference type="Proteomes" id="UP001224775"/>
    </source>
</evidence>
<dbReference type="Pfam" id="PF00675">
    <property type="entry name" value="Peptidase_M16"/>
    <property type="match status" value="1"/>
</dbReference>
<keyword evidence="2" id="KW-1133">Transmembrane helix</keyword>
<dbReference type="InterPro" id="IPR011765">
    <property type="entry name" value="Pept_M16_N"/>
</dbReference>